<feature type="domain" description="N-acetyltransferase" evidence="3">
    <location>
        <begin position="26"/>
        <end position="212"/>
    </location>
</feature>
<dbReference type="Pfam" id="PF00583">
    <property type="entry name" value="Acetyltransf_1"/>
    <property type="match status" value="1"/>
</dbReference>
<dbReference type="PANTHER" id="PTHR43877">
    <property type="entry name" value="AMINOALKYLPHOSPHONATE N-ACETYLTRANSFERASE-RELATED-RELATED"/>
    <property type="match status" value="1"/>
</dbReference>
<dbReference type="EMBL" id="BONC01000018">
    <property type="protein sequence ID" value="GIF56891.1"/>
    <property type="molecule type" value="Genomic_DNA"/>
</dbReference>
<dbReference type="CDD" id="cd04301">
    <property type="entry name" value="NAT_SF"/>
    <property type="match status" value="1"/>
</dbReference>
<protein>
    <submittedName>
        <fullName evidence="4">GNAT family N-acetyltransferase</fullName>
    </submittedName>
</protein>
<evidence type="ECO:0000259" key="3">
    <source>
        <dbReference type="PROSITE" id="PS51186"/>
    </source>
</evidence>
<dbReference type="InterPro" id="IPR016181">
    <property type="entry name" value="Acyl_CoA_acyltransferase"/>
</dbReference>
<evidence type="ECO:0000256" key="2">
    <source>
        <dbReference type="ARBA" id="ARBA00023315"/>
    </source>
</evidence>
<gene>
    <name evidence="4" type="ORF">Air01nite_29860</name>
</gene>
<organism evidence="4 5">
    <name type="scientific">Asanoa iriomotensis</name>
    <dbReference type="NCBI Taxonomy" id="234613"/>
    <lineage>
        <taxon>Bacteria</taxon>
        <taxon>Bacillati</taxon>
        <taxon>Actinomycetota</taxon>
        <taxon>Actinomycetes</taxon>
        <taxon>Micromonosporales</taxon>
        <taxon>Micromonosporaceae</taxon>
        <taxon>Asanoa</taxon>
    </lineage>
</organism>
<sequence length="345" mass="37388">MGTLAGMSIVVTALDPADEVGVRHAFDIRSQSDAADLPDFPPLLAGQFAASLRHPWPGERHVWALAWLGDEPIGFLELGLPFLENTGTAELRIDVLPSWRRRGAGRALLAHAEQVARADGRKHLIGTTVHGLPGGPERPLDGEAFARSRGATLALTDVRRRLSVSALDHAALDALVSTAWAKAAGYSLVRWEAAVPDEFLADVAYLDGRLLSDAPLGELAYEAQKIDGDRFRAQEAARAARGRVIHSTAARHDASGRLVAVTTIDVNVEIPWHAFQQITLVDPDHRGHRLGALVKVQNLRTVLAASPALRAIDTWNAAVNTHMIGINEAMGFRPLDGWHNWQITL</sequence>
<proteinExistence type="predicted"/>
<dbReference type="InterPro" id="IPR000182">
    <property type="entry name" value="GNAT_dom"/>
</dbReference>
<keyword evidence="1" id="KW-0808">Transferase</keyword>
<dbReference type="SUPFAM" id="SSF55729">
    <property type="entry name" value="Acyl-CoA N-acyltransferases (Nat)"/>
    <property type="match status" value="2"/>
</dbReference>
<dbReference type="Proteomes" id="UP000624325">
    <property type="component" value="Unassembled WGS sequence"/>
</dbReference>
<comment type="caution">
    <text evidence="4">The sequence shown here is derived from an EMBL/GenBank/DDBJ whole genome shotgun (WGS) entry which is preliminary data.</text>
</comment>
<accession>A0ABQ4C376</accession>
<keyword evidence="5" id="KW-1185">Reference proteome</keyword>
<name>A0ABQ4C376_9ACTN</name>
<dbReference type="Gene3D" id="3.40.630.30">
    <property type="match status" value="1"/>
</dbReference>
<evidence type="ECO:0000256" key="1">
    <source>
        <dbReference type="ARBA" id="ARBA00022679"/>
    </source>
</evidence>
<dbReference type="PROSITE" id="PS51186">
    <property type="entry name" value="GNAT"/>
    <property type="match status" value="1"/>
</dbReference>
<evidence type="ECO:0000313" key="4">
    <source>
        <dbReference type="EMBL" id="GIF56891.1"/>
    </source>
</evidence>
<dbReference type="InterPro" id="IPR050832">
    <property type="entry name" value="Bact_Acetyltransf"/>
</dbReference>
<evidence type="ECO:0000313" key="5">
    <source>
        <dbReference type="Proteomes" id="UP000624325"/>
    </source>
</evidence>
<keyword evidence="2" id="KW-0012">Acyltransferase</keyword>
<reference evidence="4 5" key="1">
    <citation type="submission" date="2021-01" db="EMBL/GenBank/DDBJ databases">
        <title>Whole genome shotgun sequence of Asanoa iriomotensis NBRC 100142.</title>
        <authorList>
            <person name="Komaki H."/>
            <person name="Tamura T."/>
        </authorList>
    </citation>
    <scope>NUCLEOTIDE SEQUENCE [LARGE SCALE GENOMIC DNA]</scope>
    <source>
        <strain evidence="4 5">NBRC 100142</strain>
    </source>
</reference>